<keyword evidence="3" id="KW-1185">Reference proteome</keyword>
<feature type="transmembrane region" description="Helical" evidence="1">
    <location>
        <begin position="45"/>
        <end position="66"/>
    </location>
</feature>
<dbReference type="Gene3D" id="3.40.50.1820">
    <property type="entry name" value="alpha/beta hydrolase"/>
    <property type="match status" value="1"/>
</dbReference>
<evidence type="ECO:0000256" key="1">
    <source>
        <dbReference type="SAM" id="Phobius"/>
    </source>
</evidence>
<dbReference type="Pfam" id="PF05677">
    <property type="entry name" value="DUF818"/>
    <property type="match status" value="1"/>
</dbReference>
<reference evidence="2 3" key="1">
    <citation type="submission" date="2021-02" db="EMBL/GenBank/DDBJ databases">
        <title>Activity-based single-cell genomes from oceanic crustal fluid captures similar information to metagenomic and metatranscriptomic surveys with orders of magnitude less sampling.</title>
        <authorList>
            <person name="D'Angelo T.S."/>
            <person name="Orcutt B.N."/>
        </authorList>
    </citation>
    <scope>NUCLEOTIDE SEQUENCE [LARGE SCALE GENOMIC DNA]</scope>
    <source>
        <strain evidence="2">AH-315-G07</strain>
    </source>
</reference>
<dbReference type="PANTHER" id="PTHR12277">
    <property type="entry name" value="ALPHA/BETA HYDROLASE DOMAIN-CONTAINING PROTEIN"/>
    <property type="match status" value="1"/>
</dbReference>
<keyword evidence="1" id="KW-0812">Transmembrane</keyword>
<protein>
    <recommendedName>
        <fullName evidence="4">Alpha/beta hydrolase</fullName>
    </recommendedName>
</protein>
<feature type="non-terminal residue" evidence="2">
    <location>
        <position position="360"/>
    </location>
</feature>
<gene>
    <name evidence="2" type="ORF">JYU14_05265</name>
</gene>
<comment type="caution">
    <text evidence="2">The sequence shown here is derived from an EMBL/GenBank/DDBJ whole genome shotgun (WGS) entry which is preliminary data.</text>
</comment>
<dbReference type="PANTHER" id="PTHR12277:SF81">
    <property type="entry name" value="PROTEIN ABHD13"/>
    <property type="match status" value="1"/>
</dbReference>
<dbReference type="NCBIfam" id="NF042907">
    <property type="entry name" value="CPn0927_CPn0928"/>
    <property type="match status" value="1"/>
</dbReference>
<proteinExistence type="predicted"/>
<dbReference type="Proteomes" id="UP000722121">
    <property type="component" value="Unassembled WGS sequence"/>
</dbReference>
<name>A0ABS3ASZ6_9BACT</name>
<organism evidence="2 3">
    <name type="scientific">Simkania negevensis</name>
    <dbReference type="NCBI Taxonomy" id="83561"/>
    <lineage>
        <taxon>Bacteria</taxon>
        <taxon>Pseudomonadati</taxon>
        <taxon>Chlamydiota</taxon>
        <taxon>Chlamydiia</taxon>
        <taxon>Parachlamydiales</taxon>
        <taxon>Simkaniaceae</taxon>
        <taxon>Simkania</taxon>
    </lineage>
</organism>
<sequence length="360" mass="40055">MPDIELTGDNAFYKQSNYLPDLSLKPIGHSKRPEPAYTWNTESKIWRIAKVVFAIIIFPVGLYWLLHSLAGKLIIPASSFCARSEKALDQDRAKAFYSKIPTLPELSRGPYTPPIESEWKIKRICVEVDGYQIDAAIIGRESTFGNKRWVLASNGNAEFYEDKLNNYSFKQFLTDLNGNAIVFNYPGTGASSGMPNRSAMAKAYRTMLRFLEDKDNGLGAEEIISYSQSIGGGVEGDALLSHKLQEEIKYVFIKSRTFSDLSTTVSHMLYKPLGWLTRLLGWNMGSVESSKQLKAPEIVLQTVEGGRYIDLSEKNKDKLVHDGVIPAEATLALALLSQKDQFASNKLLIGITDMHNAGVG</sequence>
<evidence type="ECO:0000313" key="2">
    <source>
        <dbReference type="EMBL" id="MBN4067475.1"/>
    </source>
</evidence>
<dbReference type="SUPFAM" id="SSF53474">
    <property type="entry name" value="alpha/beta-Hydrolases"/>
    <property type="match status" value="1"/>
</dbReference>
<dbReference type="InterPro" id="IPR029058">
    <property type="entry name" value="AB_hydrolase_fold"/>
</dbReference>
<dbReference type="InterPro" id="IPR008536">
    <property type="entry name" value="DUF818"/>
</dbReference>
<keyword evidence="1" id="KW-1133">Transmembrane helix</keyword>
<dbReference type="InterPro" id="IPR050037">
    <property type="entry name" value="CPn0927-like928-like"/>
</dbReference>
<keyword evidence="1" id="KW-0472">Membrane</keyword>
<evidence type="ECO:0000313" key="3">
    <source>
        <dbReference type="Proteomes" id="UP000722121"/>
    </source>
</evidence>
<accession>A0ABS3ASZ6</accession>
<dbReference type="EMBL" id="JAFITR010000158">
    <property type="protein sequence ID" value="MBN4067475.1"/>
    <property type="molecule type" value="Genomic_DNA"/>
</dbReference>
<evidence type="ECO:0008006" key="4">
    <source>
        <dbReference type="Google" id="ProtNLM"/>
    </source>
</evidence>